<accession>A0AAE3IK15</accession>
<dbReference type="EMBL" id="JAOTPL010000002">
    <property type="protein sequence ID" value="MCU7693213.1"/>
    <property type="molecule type" value="Genomic_DNA"/>
</dbReference>
<dbReference type="PANTHER" id="PTHR30327">
    <property type="entry name" value="UNCHARACTERIZED PROTEIN YQGE"/>
    <property type="match status" value="1"/>
</dbReference>
<dbReference type="Pfam" id="PF02622">
    <property type="entry name" value="DUF179"/>
    <property type="match status" value="1"/>
</dbReference>
<dbReference type="Gene3D" id="3.40.1740.10">
    <property type="entry name" value="VC0467-like"/>
    <property type="match status" value="1"/>
</dbReference>
<name>A0AAE3IK15_9BACT</name>
<dbReference type="SUPFAM" id="SSF143456">
    <property type="entry name" value="VC0467-like"/>
    <property type="match status" value="1"/>
</dbReference>
<evidence type="ECO:0000313" key="2">
    <source>
        <dbReference type="EMBL" id="MCU7693213.1"/>
    </source>
</evidence>
<dbReference type="Proteomes" id="UP001209317">
    <property type="component" value="Unassembled WGS sequence"/>
</dbReference>
<reference evidence="2" key="1">
    <citation type="submission" date="2022-10" db="EMBL/GenBank/DDBJ databases">
        <authorList>
            <person name="Kim H.S."/>
            <person name="Kim J.-S."/>
            <person name="Suh M.K."/>
            <person name="Eom M.K."/>
            <person name="Lee J.-S."/>
        </authorList>
    </citation>
    <scope>NUCLEOTIDE SEQUENCE</scope>
    <source>
        <strain evidence="2">LIP-5</strain>
    </source>
</reference>
<dbReference type="InterPro" id="IPR003774">
    <property type="entry name" value="AlgH-like"/>
</dbReference>
<dbReference type="PANTHER" id="PTHR30327:SF1">
    <property type="entry name" value="UPF0301 PROTEIN YQGE"/>
    <property type="match status" value="1"/>
</dbReference>
<dbReference type="GO" id="GO:0005829">
    <property type="term" value="C:cytosol"/>
    <property type="evidence" value="ECO:0007669"/>
    <property type="project" value="TreeGrafter"/>
</dbReference>
<evidence type="ECO:0000313" key="3">
    <source>
        <dbReference type="Proteomes" id="UP001209317"/>
    </source>
</evidence>
<sequence length="182" mass="20912">MQIPAGKLLISDPFLQDPYFQRTVIFICESDESGSLGFVVNKLFRDRRNKEFSINGSDKILAYYGGPVAPETLHFIHSRPDLIEKGVPVTDNIFWSGDYDKAMFAVENNLIKQTEIKFFLGYSGWDPRQLEDECNEKTWIIQNAAPELVFHSNPSAIWKMSMERMGGEYKMMSNFPTDPQLN</sequence>
<comment type="similarity">
    <text evidence="1">Belongs to the UPF0301 (AlgH) family.</text>
</comment>
<protein>
    <submittedName>
        <fullName evidence="2">YqgE/AlgH family protein</fullName>
    </submittedName>
</protein>
<organism evidence="2 3">
    <name type="scientific">Haoranjiania flava</name>
    <dbReference type="NCBI Taxonomy" id="1856322"/>
    <lineage>
        <taxon>Bacteria</taxon>
        <taxon>Pseudomonadati</taxon>
        <taxon>Bacteroidota</taxon>
        <taxon>Chitinophagia</taxon>
        <taxon>Chitinophagales</taxon>
        <taxon>Chitinophagaceae</taxon>
        <taxon>Haoranjiania</taxon>
    </lineage>
</organism>
<keyword evidence="3" id="KW-1185">Reference proteome</keyword>
<dbReference type="AlphaFoldDB" id="A0AAE3IK15"/>
<evidence type="ECO:0000256" key="1">
    <source>
        <dbReference type="ARBA" id="ARBA00009600"/>
    </source>
</evidence>
<gene>
    <name evidence="2" type="ORF">OD355_01640</name>
</gene>
<proteinExistence type="inferred from homology"/>
<dbReference type="RefSeq" id="WP_263036701.1">
    <property type="nucleotide sequence ID" value="NZ_JAOTPL010000002.1"/>
</dbReference>
<comment type="caution">
    <text evidence="2">The sequence shown here is derived from an EMBL/GenBank/DDBJ whole genome shotgun (WGS) entry which is preliminary data.</text>
</comment>